<dbReference type="Proteomes" id="UP000607653">
    <property type="component" value="Unassembled WGS sequence"/>
</dbReference>
<reference evidence="1 2" key="1">
    <citation type="journal article" date="2020" name="Mol. Biol. Evol.">
        <title>Distinct Expression and Methylation Patterns for Genes with Different Fates following a Single Whole-Genome Duplication in Flowering Plants.</title>
        <authorList>
            <person name="Shi T."/>
            <person name="Rahmani R.S."/>
            <person name="Gugger P.F."/>
            <person name="Wang M."/>
            <person name="Li H."/>
            <person name="Zhang Y."/>
            <person name="Li Z."/>
            <person name="Wang Q."/>
            <person name="Van de Peer Y."/>
            <person name="Marchal K."/>
            <person name="Chen J."/>
        </authorList>
    </citation>
    <scope>NUCLEOTIDE SEQUENCE [LARGE SCALE GENOMIC DNA]</scope>
    <source>
        <tissue evidence="1">Leaf</tissue>
    </source>
</reference>
<keyword evidence="2" id="KW-1185">Reference proteome</keyword>
<organism evidence="1 2">
    <name type="scientific">Nelumbo nucifera</name>
    <name type="common">Sacred lotus</name>
    <dbReference type="NCBI Taxonomy" id="4432"/>
    <lineage>
        <taxon>Eukaryota</taxon>
        <taxon>Viridiplantae</taxon>
        <taxon>Streptophyta</taxon>
        <taxon>Embryophyta</taxon>
        <taxon>Tracheophyta</taxon>
        <taxon>Spermatophyta</taxon>
        <taxon>Magnoliopsida</taxon>
        <taxon>Proteales</taxon>
        <taxon>Nelumbonaceae</taxon>
        <taxon>Nelumbo</taxon>
    </lineage>
</organism>
<dbReference type="EMBL" id="DUZY01000003">
    <property type="protein sequence ID" value="DAD31310.1"/>
    <property type="molecule type" value="Genomic_DNA"/>
</dbReference>
<evidence type="ECO:0000313" key="1">
    <source>
        <dbReference type="EMBL" id="DAD31310.1"/>
    </source>
</evidence>
<dbReference type="AlphaFoldDB" id="A0A822YFJ5"/>
<accession>A0A822YFJ5</accession>
<proteinExistence type="predicted"/>
<name>A0A822YFJ5_NELNU</name>
<protein>
    <submittedName>
        <fullName evidence="1">Uncharacterized protein</fullName>
    </submittedName>
</protein>
<evidence type="ECO:0000313" key="2">
    <source>
        <dbReference type="Proteomes" id="UP000607653"/>
    </source>
</evidence>
<gene>
    <name evidence="1" type="ORF">HUJ06_010161</name>
</gene>
<comment type="caution">
    <text evidence="1">The sequence shown here is derived from an EMBL/GenBank/DDBJ whole genome shotgun (WGS) entry which is preliminary data.</text>
</comment>
<sequence>MGVCQLLRISVDISTWNKAIHNKFLRNFIPCPLLRQRLTSCLLKSQAQYSFAVLTLLLRPELCLMAGAIYSLSLLTFCKVDIVSLLNHMEGDGNSANFRLSEKLESFSASRQAMELSFDNGISKIHKVGVSGHNTC</sequence>